<keyword evidence="5" id="KW-0520">NAD</keyword>
<feature type="transmembrane region" description="Helical" evidence="6">
    <location>
        <begin position="70"/>
        <end position="93"/>
    </location>
</feature>
<keyword evidence="4 6" id="KW-0472">Membrane</keyword>
<dbReference type="OrthoDB" id="9803734at2"/>
<name>A0A2I0QYS6_9FLAO</name>
<evidence type="ECO:0000313" key="7">
    <source>
        <dbReference type="EMBL" id="PKR79459.1"/>
    </source>
</evidence>
<reference evidence="7 8" key="1">
    <citation type="submission" date="2017-12" db="EMBL/GenBank/DDBJ databases">
        <title>The draft genome sequence of Brumimicrobium saltpan LHR20.</title>
        <authorList>
            <person name="Do Z.-J."/>
            <person name="Luo H.-R."/>
        </authorList>
    </citation>
    <scope>NUCLEOTIDE SEQUENCE [LARGE SCALE GENOMIC DNA]</scope>
    <source>
        <strain evidence="7 8">LHR20</strain>
    </source>
</reference>
<evidence type="ECO:0000313" key="8">
    <source>
        <dbReference type="Proteomes" id="UP000236654"/>
    </source>
</evidence>
<comment type="similarity">
    <text evidence="5">Belongs to the complex I subunit 1 family.</text>
</comment>
<gene>
    <name evidence="7" type="ORF">CW751_14995</name>
</gene>
<evidence type="ECO:0008006" key="9">
    <source>
        <dbReference type="Google" id="ProtNLM"/>
    </source>
</evidence>
<dbReference type="EMBL" id="PJNI01000041">
    <property type="protein sequence ID" value="PKR79459.1"/>
    <property type="molecule type" value="Genomic_DNA"/>
</dbReference>
<evidence type="ECO:0000256" key="4">
    <source>
        <dbReference type="ARBA" id="ARBA00023136"/>
    </source>
</evidence>
<feature type="transmembrane region" description="Helical" evidence="6">
    <location>
        <begin position="105"/>
        <end position="122"/>
    </location>
</feature>
<keyword evidence="8" id="KW-1185">Reference proteome</keyword>
<comment type="subcellular location">
    <subcellularLocation>
        <location evidence="5">Cell membrane</location>
        <topology evidence="5">Multi-pass membrane protein</topology>
    </subcellularLocation>
    <subcellularLocation>
        <location evidence="1">Membrane</location>
        <topology evidence="1">Multi-pass membrane protein</topology>
    </subcellularLocation>
</comment>
<protein>
    <recommendedName>
        <fullName evidence="9">NADH-quinone oxidoreductase subunit H</fullName>
    </recommendedName>
</protein>
<sequence>MITSFLNFILISLRILIRVAFYTLLERKILRYIQIRKGPNKVGIIGILQPFRDAIKLFNKNLLSLESINFTLSFITPFLSLFISLCIIPLIIYNFSTLIDIKHNLLIFFILSRIGVYFILLIG</sequence>
<comment type="caution">
    <text evidence="7">The sequence shown here is derived from an EMBL/GenBank/DDBJ whole genome shotgun (WGS) entry which is preliminary data.</text>
</comment>
<proteinExistence type="inferred from homology"/>
<evidence type="ECO:0000256" key="2">
    <source>
        <dbReference type="ARBA" id="ARBA00022692"/>
    </source>
</evidence>
<dbReference type="AlphaFoldDB" id="A0A2I0QYS6"/>
<dbReference type="GO" id="GO:0003954">
    <property type="term" value="F:NADH dehydrogenase activity"/>
    <property type="evidence" value="ECO:0007669"/>
    <property type="project" value="TreeGrafter"/>
</dbReference>
<dbReference type="PANTHER" id="PTHR11432:SF3">
    <property type="entry name" value="NADH-UBIQUINONE OXIDOREDUCTASE CHAIN 1"/>
    <property type="match status" value="1"/>
</dbReference>
<dbReference type="Pfam" id="PF00146">
    <property type="entry name" value="NADHdh"/>
    <property type="match status" value="1"/>
</dbReference>
<dbReference type="GO" id="GO:0005886">
    <property type="term" value="C:plasma membrane"/>
    <property type="evidence" value="ECO:0007669"/>
    <property type="project" value="UniProtKB-SubCell"/>
</dbReference>
<evidence type="ECO:0000256" key="5">
    <source>
        <dbReference type="RuleBase" id="RU000471"/>
    </source>
</evidence>
<evidence type="ECO:0000256" key="6">
    <source>
        <dbReference type="SAM" id="Phobius"/>
    </source>
</evidence>
<evidence type="ECO:0000256" key="1">
    <source>
        <dbReference type="ARBA" id="ARBA00004141"/>
    </source>
</evidence>
<keyword evidence="2 5" id="KW-0812">Transmembrane</keyword>
<keyword evidence="3 6" id="KW-1133">Transmembrane helix</keyword>
<organism evidence="7 8">
    <name type="scientific">Brumimicrobium salinarum</name>
    <dbReference type="NCBI Taxonomy" id="2058658"/>
    <lineage>
        <taxon>Bacteria</taxon>
        <taxon>Pseudomonadati</taxon>
        <taxon>Bacteroidota</taxon>
        <taxon>Flavobacteriia</taxon>
        <taxon>Flavobacteriales</taxon>
        <taxon>Crocinitomicaceae</taxon>
        <taxon>Brumimicrobium</taxon>
    </lineage>
</organism>
<accession>A0A2I0QYS6</accession>
<dbReference type="PANTHER" id="PTHR11432">
    <property type="entry name" value="NADH DEHYDROGENASE SUBUNIT 1"/>
    <property type="match status" value="1"/>
</dbReference>
<feature type="transmembrane region" description="Helical" evidence="6">
    <location>
        <begin position="6"/>
        <end position="25"/>
    </location>
</feature>
<dbReference type="Proteomes" id="UP000236654">
    <property type="component" value="Unassembled WGS sequence"/>
</dbReference>
<dbReference type="InterPro" id="IPR001694">
    <property type="entry name" value="NADH_UbQ_OxRdtase_su1/FPO"/>
</dbReference>
<dbReference type="GO" id="GO:0009060">
    <property type="term" value="P:aerobic respiration"/>
    <property type="evidence" value="ECO:0007669"/>
    <property type="project" value="TreeGrafter"/>
</dbReference>
<evidence type="ECO:0000256" key="3">
    <source>
        <dbReference type="ARBA" id="ARBA00022989"/>
    </source>
</evidence>